<dbReference type="PROSITE" id="PS00028">
    <property type="entry name" value="ZINC_FINGER_C2H2_1"/>
    <property type="match status" value="1"/>
</dbReference>
<dbReference type="InterPro" id="IPR013087">
    <property type="entry name" value="Znf_C2H2_type"/>
</dbReference>
<dbReference type="WBParaSite" id="SMUV_0000627501-mRNA-1">
    <property type="protein sequence ID" value="SMUV_0000627501-mRNA-1"/>
    <property type="gene ID" value="SMUV_0000627501"/>
</dbReference>
<protein>
    <submittedName>
        <fullName evidence="3">C2H2-type domain-containing protein</fullName>
    </submittedName>
</protein>
<name>A0A158R5C1_9BILA</name>
<evidence type="ECO:0000313" key="3">
    <source>
        <dbReference type="WBParaSite" id="SMUV_0000627501-mRNA-1"/>
    </source>
</evidence>
<dbReference type="Proteomes" id="UP000046393">
    <property type="component" value="Unplaced"/>
</dbReference>
<sequence length="795" mass="91955">MWLFCYQVAKFLQITHSSRAIVLSFDAYLLYLLADNEKNIFSNWTELESFYCQQKDIEANKSDSDRTTLLPKVLKRDPDQLASSLELKNEIKVTSRINDDKNTYVYSWQCNDCLEKGVNTYYEVESSFSMRLHVIYHFLVRHQKDRRRLLGLKEKDLLEKEIGFPVVINSKFEEKLKGQLPSDIDLLSNCIDNPCLVSLLLASYSDSEKVVYFDVKIDVTYIKTLLFVFATKYALEFRCFGCIVKMNIAFYPGKSVDTTTDDEVVFHTPEEEQNHISVYSELLDDSDERQKLLNKILSPGGILCQSNCSAAFQKNVESDQDFFPSTSASGLENHLKNEAISEKAKDGFHANARSISCRHCKRRIPGSSKTGCHLRLVYHLFNEHKNAKPILLEAEREKLKLEKLLNTKLDFSDRSHELDSVVKKSSKSHLSSWLTQSRIKDTKVISFLQKESMAEDNVMVCFCYRTFEQSEPYLAHVRKAHVFKKIEMPSRSPLHSSSSCEGVDKKPEKVTLTQMQNSLVETVDSWYNKEISSNEKPWMCFICKRTLVPTTPRIARLDVFTQLHVMYHLATAHSDDQRANELSDFGRSLWKDRVGVELVFRKTLPTELRSTFNVQECLNVLFELNASLLQAFEVQSRVPWDRKNIMCFCFRVMGEKLILKHLRDEHCFHTWRCDVIPNASTGKPYRCYCRCYFCKAYLGCDFSELSLRLLAYLHLRKYHSDDPIAVEYAERERAYLESCLKISLSVLPELPSCSRLLTIDEARELFTVKDESFVSAIKSSAFQGINAPVFFKIIC</sequence>
<keyword evidence="2" id="KW-1185">Reference proteome</keyword>
<dbReference type="AlphaFoldDB" id="A0A158R5C1"/>
<feature type="domain" description="C2H2-type" evidence="1">
    <location>
        <begin position="357"/>
        <end position="379"/>
    </location>
</feature>
<accession>A0A158R5C1</accession>
<organism evidence="2 3">
    <name type="scientific">Syphacia muris</name>
    <dbReference type="NCBI Taxonomy" id="451379"/>
    <lineage>
        <taxon>Eukaryota</taxon>
        <taxon>Metazoa</taxon>
        <taxon>Ecdysozoa</taxon>
        <taxon>Nematoda</taxon>
        <taxon>Chromadorea</taxon>
        <taxon>Rhabditida</taxon>
        <taxon>Spirurina</taxon>
        <taxon>Oxyuridomorpha</taxon>
        <taxon>Oxyuroidea</taxon>
        <taxon>Oxyuridae</taxon>
        <taxon>Syphacia</taxon>
    </lineage>
</organism>
<reference evidence="3" key="1">
    <citation type="submission" date="2016-04" db="UniProtKB">
        <authorList>
            <consortium name="WormBaseParasite"/>
        </authorList>
    </citation>
    <scope>IDENTIFICATION</scope>
</reference>
<evidence type="ECO:0000259" key="1">
    <source>
        <dbReference type="PROSITE" id="PS00028"/>
    </source>
</evidence>
<evidence type="ECO:0000313" key="2">
    <source>
        <dbReference type="Proteomes" id="UP000046393"/>
    </source>
</evidence>
<proteinExistence type="predicted"/>